<feature type="transmembrane region" description="Helical" evidence="7">
    <location>
        <begin position="180"/>
        <end position="198"/>
    </location>
</feature>
<feature type="transmembrane region" description="Helical" evidence="7">
    <location>
        <begin position="358"/>
        <end position="377"/>
    </location>
</feature>
<dbReference type="PANTHER" id="PTHR30353">
    <property type="entry name" value="INNER MEMBRANE PROTEIN DEDA-RELATED"/>
    <property type="match status" value="1"/>
</dbReference>
<organism evidence="9 10">
    <name type="scientific">Modicisalibacter xianhensis</name>
    <dbReference type="NCBI Taxonomy" id="442341"/>
    <lineage>
        <taxon>Bacteria</taxon>
        <taxon>Pseudomonadati</taxon>
        <taxon>Pseudomonadota</taxon>
        <taxon>Gammaproteobacteria</taxon>
        <taxon>Oceanospirillales</taxon>
        <taxon>Halomonadaceae</taxon>
        <taxon>Modicisalibacter</taxon>
    </lineage>
</organism>
<feature type="transmembrane region" description="Helical" evidence="7">
    <location>
        <begin position="141"/>
        <end position="159"/>
    </location>
</feature>
<keyword evidence="4 7" id="KW-0812">Transmembrane</keyword>
<evidence type="ECO:0000256" key="3">
    <source>
        <dbReference type="ARBA" id="ARBA00022475"/>
    </source>
</evidence>
<feature type="transmembrane region" description="Helical" evidence="7">
    <location>
        <begin position="411"/>
        <end position="429"/>
    </location>
</feature>
<keyword evidence="5 7" id="KW-1133">Transmembrane helix</keyword>
<feature type="transmembrane region" description="Helical" evidence="7">
    <location>
        <begin position="384"/>
        <end position="405"/>
    </location>
</feature>
<dbReference type="STRING" id="442341.SAMN04487959_10780"/>
<evidence type="ECO:0000256" key="2">
    <source>
        <dbReference type="ARBA" id="ARBA00010792"/>
    </source>
</evidence>
<evidence type="ECO:0000313" key="10">
    <source>
        <dbReference type="Proteomes" id="UP000199040"/>
    </source>
</evidence>
<dbReference type="InterPro" id="IPR032818">
    <property type="entry name" value="DedA-like"/>
</dbReference>
<feature type="transmembrane region" description="Helical" evidence="7">
    <location>
        <begin position="240"/>
        <end position="261"/>
    </location>
</feature>
<keyword evidence="3" id="KW-1003">Cell membrane</keyword>
<evidence type="ECO:0000256" key="1">
    <source>
        <dbReference type="ARBA" id="ARBA00004651"/>
    </source>
</evidence>
<dbReference type="Proteomes" id="UP000199040">
    <property type="component" value="Unassembled WGS sequence"/>
</dbReference>
<keyword evidence="10" id="KW-1185">Reference proteome</keyword>
<feature type="transmembrane region" description="Helical" evidence="7">
    <location>
        <begin position="441"/>
        <end position="459"/>
    </location>
</feature>
<dbReference type="Pfam" id="PF09335">
    <property type="entry name" value="VTT_dom"/>
    <property type="match status" value="1"/>
</dbReference>
<gene>
    <name evidence="9" type="ORF">SAMN04487959_10780</name>
</gene>
<comment type="subcellular location">
    <subcellularLocation>
        <location evidence="1">Cell membrane</location>
        <topology evidence="1">Multi-pass membrane protein</topology>
    </subcellularLocation>
</comment>
<feature type="transmembrane region" description="Helical" evidence="7">
    <location>
        <begin position="6"/>
        <end position="25"/>
    </location>
</feature>
<dbReference type="AlphaFoldDB" id="A0A1I3BSK6"/>
<evidence type="ECO:0000256" key="7">
    <source>
        <dbReference type="SAM" id="Phobius"/>
    </source>
</evidence>
<evidence type="ECO:0000256" key="4">
    <source>
        <dbReference type="ARBA" id="ARBA00022692"/>
    </source>
</evidence>
<keyword evidence="6 7" id="KW-0472">Membrane</keyword>
<dbReference type="EMBL" id="FOPY01000007">
    <property type="protein sequence ID" value="SFH64919.1"/>
    <property type="molecule type" value="Genomic_DNA"/>
</dbReference>
<protein>
    <submittedName>
        <fullName evidence="9">Undecaprenyl-diphosphatase</fullName>
    </submittedName>
</protein>
<feature type="transmembrane region" description="Helical" evidence="7">
    <location>
        <begin position="59"/>
        <end position="81"/>
    </location>
</feature>
<dbReference type="GO" id="GO:0005886">
    <property type="term" value="C:plasma membrane"/>
    <property type="evidence" value="ECO:0007669"/>
    <property type="project" value="UniProtKB-SubCell"/>
</dbReference>
<feature type="transmembrane region" description="Helical" evidence="7">
    <location>
        <begin position="321"/>
        <end position="338"/>
    </location>
</feature>
<dbReference type="RefSeq" id="WP_092846178.1">
    <property type="nucleotide sequence ID" value="NZ_FOPY01000007.1"/>
</dbReference>
<name>A0A1I3BSK6_9GAMM</name>
<evidence type="ECO:0000256" key="6">
    <source>
        <dbReference type="ARBA" id="ARBA00023136"/>
    </source>
</evidence>
<accession>A0A1I3BSK6</accession>
<proteinExistence type="inferred from homology"/>
<reference evidence="9 10" key="1">
    <citation type="submission" date="2016-10" db="EMBL/GenBank/DDBJ databases">
        <authorList>
            <person name="de Groot N.N."/>
        </authorList>
    </citation>
    <scope>NUCLEOTIDE SEQUENCE [LARGE SCALE GENOMIC DNA]</scope>
    <source>
        <strain evidence="9 10">CGMCC 1.6848</strain>
    </source>
</reference>
<evidence type="ECO:0000313" key="9">
    <source>
        <dbReference type="EMBL" id="SFH64919.1"/>
    </source>
</evidence>
<comment type="similarity">
    <text evidence="2">Belongs to the DedA family.</text>
</comment>
<sequence length="463" mass="50472">MNLGNWLYSLAPSPGWLLVAILVIALTESLAVVGLVIPGVVLMTAAASLAGHYDLSIPLILGFAFVGAVIGDGISFLLGYTQRERIPVLWPFKQHPEWLARGARFFQRYGILSVLIGRFVGPVRPIVPMIAGMMHMSPFTFAWSNVGSALLWAPAYVLPGYLLGRTWQQLLILPPGSDRWLVMLAAIIIVLALVFSLLRHQLAREGRIYRRLAYFASQRGWRRRLWHALRQSYPGGEFPLASLVLLLASLSALSAWTLLVIDRGAPLAIDRQLQVFVDSLAGLLSLQLAAWLAEAGDMLGRTALALPWMAWLLLRGQAAVLLHLLGGLLAIILANALFRQLSLGTPLDTPMIAYPSELLSGTVVISGLVAAYVSETLASRYRAVAYWTAILLCLAMGLACLLLDIAWLSGLVGGALLGLTLSALLRVSYHYFATRPPLRPPWLTLGLASLMLVMARIVWLPPA</sequence>
<evidence type="ECO:0000256" key="5">
    <source>
        <dbReference type="ARBA" id="ARBA00022989"/>
    </source>
</evidence>
<dbReference type="PANTHER" id="PTHR30353:SF15">
    <property type="entry name" value="INNER MEMBRANE PROTEIN YABI"/>
    <property type="match status" value="1"/>
</dbReference>
<feature type="domain" description="VTT" evidence="8">
    <location>
        <begin position="37"/>
        <end position="161"/>
    </location>
</feature>
<feature type="transmembrane region" description="Helical" evidence="7">
    <location>
        <begin position="32"/>
        <end position="53"/>
    </location>
</feature>
<dbReference type="InterPro" id="IPR032816">
    <property type="entry name" value="VTT_dom"/>
</dbReference>
<evidence type="ECO:0000259" key="8">
    <source>
        <dbReference type="Pfam" id="PF09335"/>
    </source>
</evidence>